<dbReference type="EMBL" id="JAHQIW010007218">
    <property type="protein sequence ID" value="KAJ1373027.1"/>
    <property type="molecule type" value="Genomic_DNA"/>
</dbReference>
<evidence type="ECO:0000313" key="1">
    <source>
        <dbReference type="EMBL" id="KAJ1373027.1"/>
    </source>
</evidence>
<dbReference type="AlphaFoldDB" id="A0AAD5WJV7"/>
<comment type="caution">
    <text evidence="1">The sequence shown here is derived from an EMBL/GenBank/DDBJ whole genome shotgun (WGS) entry which is preliminary data.</text>
</comment>
<keyword evidence="2" id="KW-1185">Reference proteome</keyword>
<reference evidence="1" key="1">
    <citation type="submission" date="2021-06" db="EMBL/GenBank/DDBJ databases">
        <title>Parelaphostrongylus tenuis whole genome reference sequence.</title>
        <authorList>
            <person name="Garwood T.J."/>
            <person name="Larsen P.A."/>
            <person name="Fountain-Jones N.M."/>
            <person name="Garbe J.R."/>
            <person name="Macchietto M.G."/>
            <person name="Kania S.A."/>
            <person name="Gerhold R.W."/>
            <person name="Richards J.E."/>
            <person name="Wolf T.M."/>
        </authorList>
    </citation>
    <scope>NUCLEOTIDE SEQUENCE</scope>
    <source>
        <strain evidence="1">MNPRO001-30</strain>
        <tissue evidence="1">Meninges</tissue>
    </source>
</reference>
<organism evidence="1 2">
    <name type="scientific">Parelaphostrongylus tenuis</name>
    <name type="common">Meningeal worm</name>
    <dbReference type="NCBI Taxonomy" id="148309"/>
    <lineage>
        <taxon>Eukaryota</taxon>
        <taxon>Metazoa</taxon>
        <taxon>Ecdysozoa</taxon>
        <taxon>Nematoda</taxon>
        <taxon>Chromadorea</taxon>
        <taxon>Rhabditida</taxon>
        <taxon>Rhabditina</taxon>
        <taxon>Rhabditomorpha</taxon>
        <taxon>Strongyloidea</taxon>
        <taxon>Metastrongylidae</taxon>
        <taxon>Parelaphostrongylus</taxon>
    </lineage>
</organism>
<proteinExistence type="predicted"/>
<evidence type="ECO:0000313" key="2">
    <source>
        <dbReference type="Proteomes" id="UP001196413"/>
    </source>
</evidence>
<gene>
    <name evidence="1" type="ORF">KIN20_035353</name>
</gene>
<name>A0AAD5WJV7_PARTN</name>
<accession>A0AAD5WJV7</accession>
<sequence>MIDASELPLDQEVLQRLEKVLVRWPEVRTARQMIQQLSAQFGQLGLCQLGDMQLCVVLEKSEIAETST</sequence>
<protein>
    <submittedName>
        <fullName evidence="1">Uncharacterized protein</fullName>
    </submittedName>
</protein>
<dbReference type="Proteomes" id="UP001196413">
    <property type="component" value="Unassembled WGS sequence"/>
</dbReference>